<evidence type="ECO:0000313" key="1">
    <source>
        <dbReference type="EMBL" id="MFF5288597.1"/>
    </source>
</evidence>
<sequence length="221" mass="23458">MSQEELVRARATGDRAGEVDALYSLARVSIRGGDLASGESLAGEALEAAVRSGDRALEERPRHVLAAVARLSGDLSRARDLYRASIALNESLGNDETVNSEYHNLAFCELRLGNVAHARDLFAAGREEVFRRGWEGFVPYVCVAGAALAATEGDLHRAARLTGVTDAAFEALGQVPDPDDAAELTVARTAAREALGEATFAAEYAYGHTLTPREAFAAEVA</sequence>
<dbReference type="RefSeq" id="WP_245576958.1">
    <property type="nucleotide sequence ID" value="NZ_JBIAZU010000001.1"/>
</dbReference>
<dbReference type="EMBL" id="JBIAZU010000001">
    <property type="protein sequence ID" value="MFF5288597.1"/>
    <property type="molecule type" value="Genomic_DNA"/>
</dbReference>
<accession>A0ABW6W5L2</accession>
<dbReference type="Proteomes" id="UP001602245">
    <property type="component" value="Unassembled WGS sequence"/>
</dbReference>
<protein>
    <submittedName>
        <fullName evidence="1">Tetratricopeptide repeat protein</fullName>
    </submittedName>
</protein>
<gene>
    <name evidence="1" type="ORF">ACFY35_04110</name>
</gene>
<proteinExistence type="predicted"/>
<organism evidence="1 2">
    <name type="scientific">Paractinoplanes globisporus</name>
    <dbReference type="NCBI Taxonomy" id="113565"/>
    <lineage>
        <taxon>Bacteria</taxon>
        <taxon>Bacillati</taxon>
        <taxon>Actinomycetota</taxon>
        <taxon>Actinomycetes</taxon>
        <taxon>Micromonosporales</taxon>
        <taxon>Micromonosporaceae</taxon>
        <taxon>Paractinoplanes</taxon>
    </lineage>
</organism>
<evidence type="ECO:0000313" key="2">
    <source>
        <dbReference type="Proteomes" id="UP001602245"/>
    </source>
</evidence>
<dbReference type="InterPro" id="IPR011990">
    <property type="entry name" value="TPR-like_helical_dom_sf"/>
</dbReference>
<comment type="caution">
    <text evidence="1">The sequence shown here is derived from an EMBL/GenBank/DDBJ whole genome shotgun (WGS) entry which is preliminary data.</text>
</comment>
<reference evidence="1 2" key="1">
    <citation type="submission" date="2024-10" db="EMBL/GenBank/DDBJ databases">
        <title>The Natural Products Discovery Center: Release of the First 8490 Sequenced Strains for Exploring Actinobacteria Biosynthetic Diversity.</title>
        <authorList>
            <person name="Kalkreuter E."/>
            <person name="Kautsar S.A."/>
            <person name="Yang D."/>
            <person name="Bader C.D."/>
            <person name="Teijaro C.N."/>
            <person name="Fluegel L."/>
            <person name="Davis C.M."/>
            <person name="Simpson J.R."/>
            <person name="Lauterbach L."/>
            <person name="Steele A.D."/>
            <person name="Gui C."/>
            <person name="Meng S."/>
            <person name="Li G."/>
            <person name="Viehrig K."/>
            <person name="Ye F."/>
            <person name="Su P."/>
            <person name="Kiefer A.F."/>
            <person name="Nichols A."/>
            <person name="Cepeda A.J."/>
            <person name="Yan W."/>
            <person name="Fan B."/>
            <person name="Jiang Y."/>
            <person name="Adhikari A."/>
            <person name="Zheng C.-J."/>
            <person name="Schuster L."/>
            <person name="Cowan T.M."/>
            <person name="Smanski M.J."/>
            <person name="Chevrette M.G."/>
            <person name="De Carvalho L.P.S."/>
            <person name="Shen B."/>
        </authorList>
    </citation>
    <scope>NUCLEOTIDE SEQUENCE [LARGE SCALE GENOMIC DNA]</scope>
    <source>
        <strain evidence="1 2">NPDC000087</strain>
    </source>
</reference>
<keyword evidence="2" id="KW-1185">Reference proteome</keyword>
<name>A0ABW6W5L2_9ACTN</name>
<dbReference type="Gene3D" id="1.25.40.10">
    <property type="entry name" value="Tetratricopeptide repeat domain"/>
    <property type="match status" value="1"/>
</dbReference>
<dbReference type="SUPFAM" id="SSF48452">
    <property type="entry name" value="TPR-like"/>
    <property type="match status" value="1"/>
</dbReference>